<evidence type="ECO:0000313" key="2">
    <source>
        <dbReference type="Proteomes" id="UP000799755"/>
    </source>
</evidence>
<proteinExistence type="predicted"/>
<gene>
    <name evidence="1" type="ORF">BDR25DRAFT_351725</name>
</gene>
<dbReference type="Proteomes" id="UP000799755">
    <property type="component" value="Unassembled WGS sequence"/>
</dbReference>
<sequence length="183" mass="20399">MEVHGRWGLGVIIFSHFLISLVSLRGISLRDLEILDPRVLRLLLGNENYHSPVLQYLIASNRLVWTKFLNNSLRGPKVGLALDKPARFLFSRTTWFTEFLVVSSTPLLLRFRLNPDYISIAVLRDIVTVAGNGTSQYLAFGVSTIKSEGPTIVPGLVACPIRHRTGPGEDCGMRKLVGNDRVD</sequence>
<reference evidence="1" key="1">
    <citation type="journal article" date="2020" name="Stud. Mycol.">
        <title>101 Dothideomycetes genomes: a test case for predicting lifestyles and emergence of pathogens.</title>
        <authorList>
            <person name="Haridas S."/>
            <person name="Albert R."/>
            <person name="Binder M."/>
            <person name="Bloem J."/>
            <person name="Labutti K."/>
            <person name="Salamov A."/>
            <person name="Andreopoulos B."/>
            <person name="Baker S."/>
            <person name="Barry K."/>
            <person name="Bills G."/>
            <person name="Bluhm B."/>
            <person name="Cannon C."/>
            <person name="Castanera R."/>
            <person name="Culley D."/>
            <person name="Daum C."/>
            <person name="Ezra D."/>
            <person name="Gonzalez J."/>
            <person name="Henrissat B."/>
            <person name="Kuo A."/>
            <person name="Liang C."/>
            <person name="Lipzen A."/>
            <person name="Lutzoni F."/>
            <person name="Magnuson J."/>
            <person name="Mondo S."/>
            <person name="Nolan M."/>
            <person name="Ohm R."/>
            <person name="Pangilinan J."/>
            <person name="Park H.-J."/>
            <person name="Ramirez L."/>
            <person name="Alfaro M."/>
            <person name="Sun H."/>
            <person name="Tritt A."/>
            <person name="Yoshinaga Y."/>
            <person name="Zwiers L.-H."/>
            <person name="Turgeon B."/>
            <person name="Goodwin S."/>
            <person name="Spatafora J."/>
            <person name="Crous P."/>
            <person name="Grigoriev I."/>
        </authorList>
    </citation>
    <scope>NUCLEOTIDE SEQUENCE</scope>
    <source>
        <strain evidence="1">ATCC 200398</strain>
    </source>
</reference>
<organism evidence="1 2">
    <name type="scientific">Lindgomyces ingoldianus</name>
    <dbReference type="NCBI Taxonomy" id="673940"/>
    <lineage>
        <taxon>Eukaryota</taxon>
        <taxon>Fungi</taxon>
        <taxon>Dikarya</taxon>
        <taxon>Ascomycota</taxon>
        <taxon>Pezizomycotina</taxon>
        <taxon>Dothideomycetes</taxon>
        <taxon>Pleosporomycetidae</taxon>
        <taxon>Pleosporales</taxon>
        <taxon>Lindgomycetaceae</taxon>
        <taxon>Lindgomyces</taxon>
    </lineage>
</organism>
<keyword evidence="2" id="KW-1185">Reference proteome</keyword>
<dbReference type="EMBL" id="MU003498">
    <property type="protein sequence ID" value="KAF2474191.1"/>
    <property type="molecule type" value="Genomic_DNA"/>
</dbReference>
<comment type="caution">
    <text evidence="1">The sequence shown here is derived from an EMBL/GenBank/DDBJ whole genome shotgun (WGS) entry which is preliminary data.</text>
</comment>
<name>A0ACB6R4V6_9PLEO</name>
<accession>A0ACB6R4V6</accession>
<evidence type="ECO:0000313" key="1">
    <source>
        <dbReference type="EMBL" id="KAF2474191.1"/>
    </source>
</evidence>
<protein>
    <submittedName>
        <fullName evidence="1">Uncharacterized protein</fullName>
    </submittedName>
</protein>